<feature type="compositionally biased region" description="Basic and acidic residues" evidence="1">
    <location>
        <begin position="95"/>
        <end position="110"/>
    </location>
</feature>
<dbReference type="Proteomes" id="UP000752171">
    <property type="component" value="Unassembled WGS sequence"/>
</dbReference>
<feature type="region of interest" description="Disordered" evidence="1">
    <location>
        <begin position="91"/>
        <end position="116"/>
    </location>
</feature>
<sequence>MNLNQRPVQRRLKLNRESWINTPQRGQNQRPSRRDRRRKISTVDSEINQTINRGIKHRLQNEDEVIRESSAKRKVLEKTAGRLEITIKQSTRKWKSTDSAKDTAPPKKPEISLNKGLLNNHSGLFPPDVQARRHPRSAHYSSELHQGSCLYSALNMLAIIYTFLSDCVCFFFLNTSYMTAGTDLIIKQTYHVPPMKAQWA</sequence>
<dbReference type="EMBL" id="JAICCE010000023">
    <property type="protein sequence ID" value="KAG9261271.1"/>
    <property type="molecule type" value="Genomic_DNA"/>
</dbReference>
<feature type="region of interest" description="Disordered" evidence="1">
    <location>
        <begin position="16"/>
        <end position="39"/>
    </location>
</feature>
<name>A0A8T2KWX9_ASTMX</name>
<evidence type="ECO:0000256" key="1">
    <source>
        <dbReference type="SAM" id="MobiDB-lite"/>
    </source>
</evidence>
<proteinExistence type="predicted"/>
<dbReference type="AlphaFoldDB" id="A0A8T2KWX9"/>
<accession>A0A8T2KWX9</accession>
<evidence type="ECO:0000313" key="2">
    <source>
        <dbReference type="EMBL" id="KAG9261271.1"/>
    </source>
</evidence>
<protein>
    <submittedName>
        <fullName evidence="2">Uncharacterized protein</fullName>
    </submittedName>
</protein>
<comment type="caution">
    <text evidence="2">The sequence shown here is derived from an EMBL/GenBank/DDBJ whole genome shotgun (WGS) entry which is preliminary data.</text>
</comment>
<reference evidence="2 3" key="1">
    <citation type="submission" date="2021-07" db="EMBL/GenBank/DDBJ databases">
        <authorList>
            <person name="Imarazene B."/>
            <person name="Zahm M."/>
            <person name="Klopp C."/>
            <person name="Cabau C."/>
            <person name="Beille S."/>
            <person name="Jouanno E."/>
            <person name="Castinel A."/>
            <person name="Lluch J."/>
            <person name="Gil L."/>
            <person name="Kuchtly C."/>
            <person name="Lopez Roques C."/>
            <person name="Donnadieu C."/>
            <person name="Parrinello H."/>
            <person name="Journot L."/>
            <person name="Du K."/>
            <person name="Schartl M."/>
            <person name="Retaux S."/>
            <person name="Guiguen Y."/>
        </authorList>
    </citation>
    <scope>NUCLEOTIDE SEQUENCE [LARGE SCALE GENOMIC DNA]</scope>
    <source>
        <strain evidence="2">Pach_M1</strain>
        <tissue evidence="2">Testis</tissue>
    </source>
</reference>
<gene>
    <name evidence="2" type="ORF">AMEX_G26272</name>
</gene>
<evidence type="ECO:0000313" key="3">
    <source>
        <dbReference type="Proteomes" id="UP000752171"/>
    </source>
</evidence>
<organism evidence="2 3">
    <name type="scientific">Astyanax mexicanus</name>
    <name type="common">Blind cave fish</name>
    <name type="synonym">Astyanax fasciatus mexicanus</name>
    <dbReference type="NCBI Taxonomy" id="7994"/>
    <lineage>
        <taxon>Eukaryota</taxon>
        <taxon>Metazoa</taxon>
        <taxon>Chordata</taxon>
        <taxon>Craniata</taxon>
        <taxon>Vertebrata</taxon>
        <taxon>Euteleostomi</taxon>
        <taxon>Actinopterygii</taxon>
        <taxon>Neopterygii</taxon>
        <taxon>Teleostei</taxon>
        <taxon>Ostariophysi</taxon>
        <taxon>Characiformes</taxon>
        <taxon>Characoidei</taxon>
        <taxon>Acestrorhamphidae</taxon>
        <taxon>Acestrorhamphinae</taxon>
        <taxon>Astyanax</taxon>
    </lineage>
</organism>